<dbReference type="PANTHER" id="PTHR44169:SF6">
    <property type="entry name" value="NADPH-DEPENDENT 1-ACYLDIHYDROXYACETONE PHOSPHATE REDUCTASE"/>
    <property type="match status" value="1"/>
</dbReference>
<evidence type="ECO:0000313" key="3">
    <source>
        <dbReference type="EMBL" id="EQC32206.1"/>
    </source>
</evidence>
<name>T0QBW9_SAPDV</name>
<dbReference type="Pfam" id="PF00106">
    <property type="entry name" value="adh_short"/>
    <property type="match status" value="1"/>
</dbReference>
<dbReference type="SUPFAM" id="SSF51735">
    <property type="entry name" value="NAD(P)-binding Rossmann-fold domains"/>
    <property type="match status" value="1"/>
</dbReference>
<proteinExistence type="inferred from homology"/>
<evidence type="ECO:0000256" key="2">
    <source>
        <dbReference type="ARBA" id="ARBA00023002"/>
    </source>
</evidence>
<dbReference type="Gene3D" id="3.40.50.720">
    <property type="entry name" value="NAD(P)-binding Rossmann-like Domain"/>
    <property type="match status" value="1"/>
</dbReference>
<reference evidence="3 4" key="1">
    <citation type="submission" date="2012-04" db="EMBL/GenBank/DDBJ databases">
        <title>The Genome Sequence of Saprolegnia declina VS20.</title>
        <authorList>
            <consortium name="The Broad Institute Genome Sequencing Platform"/>
            <person name="Russ C."/>
            <person name="Nusbaum C."/>
            <person name="Tyler B."/>
            <person name="van West P."/>
            <person name="Dieguez-Uribeondo J."/>
            <person name="de Bruijn I."/>
            <person name="Tripathy S."/>
            <person name="Jiang R."/>
            <person name="Young S.K."/>
            <person name="Zeng Q."/>
            <person name="Gargeya S."/>
            <person name="Fitzgerald M."/>
            <person name="Haas B."/>
            <person name="Abouelleil A."/>
            <person name="Alvarado L."/>
            <person name="Arachchi H.M."/>
            <person name="Berlin A."/>
            <person name="Chapman S.B."/>
            <person name="Goldberg J."/>
            <person name="Griggs A."/>
            <person name="Gujja S."/>
            <person name="Hansen M."/>
            <person name="Howarth C."/>
            <person name="Imamovic A."/>
            <person name="Larimer J."/>
            <person name="McCowen C."/>
            <person name="Montmayeur A."/>
            <person name="Murphy C."/>
            <person name="Neiman D."/>
            <person name="Pearson M."/>
            <person name="Priest M."/>
            <person name="Roberts A."/>
            <person name="Saif S."/>
            <person name="Shea T."/>
            <person name="Sisk P."/>
            <person name="Sykes S."/>
            <person name="Wortman J."/>
            <person name="Nusbaum C."/>
            <person name="Birren B."/>
        </authorList>
    </citation>
    <scope>NUCLEOTIDE SEQUENCE [LARGE SCALE GENOMIC DNA]</scope>
    <source>
        <strain evidence="3 4">VS20</strain>
    </source>
</reference>
<dbReference type="InterPro" id="IPR020904">
    <property type="entry name" value="Sc_DH/Rdtase_CS"/>
</dbReference>
<evidence type="ECO:0008006" key="5">
    <source>
        <dbReference type="Google" id="ProtNLM"/>
    </source>
</evidence>
<dbReference type="PROSITE" id="PS00061">
    <property type="entry name" value="ADH_SHORT"/>
    <property type="match status" value="1"/>
</dbReference>
<sequence length="134" mass="14434">MLLIPHLASKPFSALWTVTSGLSFAPLASVPIYSSTKAALHSFTWSLRHQLADTSVRVIEILPPAVDTDLQAPGLHTFGVNVDVFADSILERLSAGETEIGYGMAESSRVAFRSAFEIAFGNMNKNLHFSAPST</sequence>
<keyword evidence="4" id="KW-1185">Reference proteome</keyword>
<dbReference type="AlphaFoldDB" id="T0QBW9"/>
<dbReference type="RefSeq" id="XP_008614147.1">
    <property type="nucleotide sequence ID" value="XM_008615925.1"/>
</dbReference>
<dbReference type="EMBL" id="JH767164">
    <property type="protein sequence ID" value="EQC32206.1"/>
    <property type="molecule type" value="Genomic_DNA"/>
</dbReference>
<organism evidence="3 4">
    <name type="scientific">Saprolegnia diclina (strain VS20)</name>
    <dbReference type="NCBI Taxonomy" id="1156394"/>
    <lineage>
        <taxon>Eukaryota</taxon>
        <taxon>Sar</taxon>
        <taxon>Stramenopiles</taxon>
        <taxon>Oomycota</taxon>
        <taxon>Saprolegniomycetes</taxon>
        <taxon>Saprolegniales</taxon>
        <taxon>Saprolegniaceae</taxon>
        <taxon>Saprolegnia</taxon>
    </lineage>
</organism>
<dbReference type="GO" id="GO:0016491">
    <property type="term" value="F:oxidoreductase activity"/>
    <property type="evidence" value="ECO:0007669"/>
    <property type="project" value="UniProtKB-KW"/>
</dbReference>
<dbReference type="InterPro" id="IPR002347">
    <property type="entry name" value="SDR_fam"/>
</dbReference>
<dbReference type="OrthoDB" id="37659at2759"/>
<dbReference type="VEuPathDB" id="FungiDB:SDRG_09958"/>
<evidence type="ECO:0000256" key="1">
    <source>
        <dbReference type="ARBA" id="ARBA00006484"/>
    </source>
</evidence>
<gene>
    <name evidence="3" type="ORF">SDRG_09958</name>
</gene>
<keyword evidence="2" id="KW-0560">Oxidoreductase</keyword>
<evidence type="ECO:0000313" key="4">
    <source>
        <dbReference type="Proteomes" id="UP000030762"/>
    </source>
</evidence>
<dbReference type="InterPro" id="IPR036291">
    <property type="entry name" value="NAD(P)-bd_dom_sf"/>
</dbReference>
<dbReference type="InParanoid" id="T0QBW9"/>
<comment type="similarity">
    <text evidence="1">Belongs to the short-chain dehydrogenases/reductases (SDR) family.</text>
</comment>
<dbReference type="GeneID" id="19950685"/>
<accession>T0QBW9</accession>
<dbReference type="PANTHER" id="PTHR44169">
    <property type="entry name" value="NADPH-DEPENDENT 1-ACYLDIHYDROXYACETONE PHOSPHATE REDUCTASE"/>
    <property type="match status" value="1"/>
</dbReference>
<dbReference type="Proteomes" id="UP000030762">
    <property type="component" value="Unassembled WGS sequence"/>
</dbReference>
<protein>
    <recommendedName>
        <fullName evidence="5">Oxidoreductase</fullName>
    </recommendedName>
</protein>